<evidence type="ECO:0000256" key="1">
    <source>
        <dbReference type="SAM" id="MobiDB-lite"/>
    </source>
</evidence>
<dbReference type="AlphaFoldDB" id="A0A1I3D3U8"/>
<feature type="region of interest" description="Disordered" evidence="1">
    <location>
        <begin position="1"/>
        <end position="27"/>
    </location>
</feature>
<sequence length="602" mass="63791">MQGTHDSHYLPLSATSTARHTRRRQPLGRVTQIGLGVSALTLALALSGCGGDVNTAADQPTVDNTAYSAKAGDGLNAAQANEQVAVAYHQWTDGSGKNIAYTTTTGHLTATSPSGQPEASMSYVAYTAPSQDGSNRPVTFFYNGGPGSASIWLRLGSFAPTRVATPDPYMGNWPNYPEVPNKESLIATTDMVFIDPPGTGLSEAILPNTNKTFWGADPDVNVMRDFIKRYIAANHRAGSPTYLYGESYGGPRTAMLSLALETAGVHLTGVVLQSPILNYFSGMPNLAQTFGDNTSALKYSTDSMAGLFPSFAQVAAFFGQVSPAPASPLAYAPELSSFVTTQYDTLAKYGQTFEFAGSPLVPNPIFPDSPTYAQWSSLTGMSVSALNAYFGNAFYGTSLVPGSTIGRYDGRVSLPNSDPRLASDSDPSDILISTPFTNVLATQMPNVLKYKAPNATYVPLNNDVINAWDFSHGGQVLPDTVPDLLAAIKLNPALKVLTLHGWHDLATPYVNTEHELARLKTVANLQADVQIKEYTGGHMIYLDDGSRQQLMPDLVQYYQSGAVKGATTLAGLGNAWPDATPANTPAATNVATVSSAVKAAAN</sequence>
<dbReference type="Gene3D" id="3.40.50.1820">
    <property type="entry name" value="alpha/beta hydrolase"/>
    <property type="match status" value="1"/>
</dbReference>
<keyword evidence="2" id="KW-0378">Hydrolase</keyword>
<organism evidence="2 3">
    <name type="scientific">Paraburkholderia megapolitana</name>
    <dbReference type="NCBI Taxonomy" id="420953"/>
    <lineage>
        <taxon>Bacteria</taxon>
        <taxon>Pseudomonadati</taxon>
        <taxon>Pseudomonadota</taxon>
        <taxon>Betaproteobacteria</taxon>
        <taxon>Burkholderiales</taxon>
        <taxon>Burkholderiaceae</taxon>
        <taxon>Paraburkholderia</taxon>
    </lineage>
</organism>
<dbReference type="InterPro" id="IPR029058">
    <property type="entry name" value="AB_hydrolase_fold"/>
</dbReference>
<dbReference type="InterPro" id="IPR001563">
    <property type="entry name" value="Peptidase_S10"/>
</dbReference>
<keyword evidence="2" id="KW-0645">Protease</keyword>
<keyword evidence="3" id="KW-1185">Reference proteome</keyword>
<evidence type="ECO:0000313" key="2">
    <source>
        <dbReference type="EMBL" id="SFH81392.1"/>
    </source>
</evidence>
<proteinExistence type="predicted"/>
<reference evidence="2 3" key="1">
    <citation type="submission" date="2016-10" db="EMBL/GenBank/DDBJ databases">
        <authorList>
            <person name="de Groot N.N."/>
        </authorList>
    </citation>
    <scope>NUCLEOTIDE SEQUENCE [LARGE SCALE GENOMIC DNA]</scope>
    <source>
        <strain evidence="2 3">LMG 23650</strain>
    </source>
</reference>
<dbReference type="SUPFAM" id="SSF53474">
    <property type="entry name" value="alpha/beta-Hydrolases"/>
    <property type="match status" value="1"/>
</dbReference>
<dbReference type="OrthoDB" id="9770107at2"/>
<dbReference type="GO" id="GO:0006508">
    <property type="term" value="P:proteolysis"/>
    <property type="evidence" value="ECO:0007669"/>
    <property type="project" value="InterPro"/>
</dbReference>
<accession>A0A1I3D3U8</accession>
<name>A0A1I3D3U8_9BURK</name>
<dbReference type="EMBL" id="FOQU01000001">
    <property type="protein sequence ID" value="SFH81392.1"/>
    <property type="molecule type" value="Genomic_DNA"/>
</dbReference>
<dbReference type="RefSeq" id="WP_143097990.1">
    <property type="nucleotide sequence ID" value="NZ_CP041743.1"/>
</dbReference>
<dbReference type="Pfam" id="PF00450">
    <property type="entry name" value="Peptidase_S10"/>
    <property type="match status" value="1"/>
</dbReference>
<evidence type="ECO:0000313" key="3">
    <source>
        <dbReference type="Proteomes" id="UP000199548"/>
    </source>
</evidence>
<dbReference type="GO" id="GO:0004185">
    <property type="term" value="F:serine-type carboxypeptidase activity"/>
    <property type="evidence" value="ECO:0007669"/>
    <property type="project" value="InterPro"/>
</dbReference>
<gene>
    <name evidence="2" type="ORF">SAMN05192543_10196</name>
</gene>
<protein>
    <submittedName>
        <fullName evidence="2">Carboxypeptidase C (Cathepsin A)</fullName>
    </submittedName>
</protein>
<keyword evidence="2" id="KW-0121">Carboxypeptidase</keyword>
<dbReference type="Proteomes" id="UP000199548">
    <property type="component" value="Unassembled WGS sequence"/>
</dbReference>